<dbReference type="AlphaFoldDB" id="A0A4Y2RAX9"/>
<organism evidence="1 2">
    <name type="scientific">Araneus ventricosus</name>
    <name type="common">Orbweaver spider</name>
    <name type="synonym">Epeira ventricosa</name>
    <dbReference type="NCBI Taxonomy" id="182803"/>
    <lineage>
        <taxon>Eukaryota</taxon>
        <taxon>Metazoa</taxon>
        <taxon>Ecdysozoa</taxon>
        <taxon>Arthropoda</taxon>
        <taxon>Chelicerata</taxon>
        <taxon>Arachnida</taxon>
        <taxon>Araneae</taxon>
        <taxon>Araneomorphae</taxon>
        <taxon>Entelegynae</taxon>
        <taxon>Araneoidea</taxon>
        <taxon>Araneidae</taxon>
        <taxon>Araneus</taxon>
    </lineage>
</organism>
<accession>A0A4Y2RAX9</accession>
<evidence type="ECO:0000313" key="2">
    <source>
        <dbReference type="Proteomes" id="UP000499080"/>
    </source>
</evidence>
<dbReference type="Proteomes" id="UP000499080">
    <property type="component" value="Unassembled WGS sequence"/>
</dbReference>
<name>A0A4Y2RAX9_ARAVE</name>
<keyword evidence="2" id="KW-1185">Reference proteome</keyword>
<gene>
    <name evidence="1" type="ORF">AVEN_271845_1</name>
</gene>
<reference evidence="1 2" key="1">
    <citation type="journal article" date="2019" name="Sci. Rep.">
        <title>Orb-weaving spider Araneus ventricosus genome elucidates the spidroin gene catalogue.</title>
        <authorList>
            <person name="Kono N."/>
            <person name="Nakamura H."/>
            <person name="Ohtoshi R."/>
            <person name="Moran D.A.P."/>
            <person name="Shinohara A."/>
            <person name="Yoshida Y."/>
            <person name="Fujiwara M."/>
            <person name="Mori M."/>
            <person name="Tomita M."/>
            <person name="Arakawa K."/>
        </authorList>
    </citation>
    <scope>NUCLEOTIDE SEQUENCE [LARGE SCALE GENOMIC DNA]</scope>
</reference>
<comment type="caution">
    <text evidence="1">The sequence shown here is derived from an EMBL/GenBank/DDBJ whole genome shotgun (WGS) entry which is preliminary data.</text>
</comment>
<evidence type="ECO:0000313" key="1">
    <source>
        <dbReference type="EMBL" id="GBN71955.1"/>
    </source>
</evidence>
<dbReference type="EMBL" id="BGPR01016131">
    <property type="protein sequence ID" value="GBN71955.1"/>
    <property type="molecule type" value="Genomic_DNA"/>
</dbReference>
<proteinExistence type="predicted"/>
<sequence length="114" mass="13137">MHCPTLSKLPHPPDGERLATTNDLTCIPIPFKVDLQWNRISNPDPSVPEDEILPPVHHLASDCVPLITDQQYSASILRFHRPLKRFFKHRDVLVKSFPMFITNCAEVLRKEVQM</sequence>
<protein>
    <submittedName>
        <fullName evidence="1">Uncharacterized protein</fullName>
    </submittedName>
</protein>